<dbReference type="PROSITE" id="PS51257">
    <property type="entry name" value="PROKAR_LIPOPROTEIN"/>
    <property type="match status" value="1"/>
</dbReference>
<dbReference type="EMBL" id="CAESAC010000010">
    <property type="protein sequence ID" value="CAB4330794.1"/>
    <property type="molecule type" value="Genomic_DNA"/>
</dbReference>
<organism evidence="1">
    <name type="scientific">freshwater metagenome</name>
    <dbReference type="NCBI Taxonomy" id="449393"/>
    <lineage>
        <taxon>unclassified sequences</taxon>
        <taxon>metagenomes</taxon>
        <taxon>ecological metagenomes</taxon>
    </lineage>
</organism>
<name>A0A6J5YLB9_9ZZZZ</name>
<evidence type="ECO:0000313" key="1">
    <source>
        <dbReference type="EMBL" id="CAB4330794.1"/>
    </source>
</evidence>
<protein>
    <submittedName>
        <fullName evidence="1">Unannotated protein</fullName>
    </submittedName>
</protein>
<reference evidence="1" key="1">
    <citation type="submission" date="2020-05" db="EMBL/GenBank/DDBJ databases">
        <authorList>
            <person name="Chiriac C."/>
            <person name="Salcher M."/>
            <person name="Ghai R."/>
            <person name="Kavagutti S V."/>
        </authorList>
    </citation>
    <scope>NUCLEOTIDE SEQUENCE</scope>
</reference>
<gene>
    <name evidence="1" type="ORF">UFOPK4028_00146</name>
</gene>
<dbReference type="AlphaFoldDB" id="A0A6J5YLB9"/>
<sequence>MKIVTAIADPDKEKYITSLLFSQGCNIVFRALSVINLKKFISNQTEPLIILYTKRFLTNPELQEFIKLSVKHRYVEVNLQNFSASKLLSEISTLEQSQKSYDIERISRVAAVLGTPGSPGVSTVANFLALYVSGEVIAASHHNLRPKSNTRVLNSSPDTLTEDIKSSQAAKIIVDAGSTLNLTSAFSDRRLNSRWLRYVVGSCSTLFYVVKSDDFGIEYLTTFLTDFDNLINPPKIVFILNQQKFDRPSQEIQSKFRNLLNEPRKFFLPYTNCLSQDFSLKSSIISPWRANSYRKQIAKIGSQAL</sequence>
<proteinExistence type="predicted"/>
<accession>A0A6J5YLB9</accession>